<evidence type="ECO:0000313" key="1">
    <source>
        <dbReference type="EMBL" id="JAD36363.1"/>
    </source>
</evidence>
<dbReference type="EMBL" id="GBRH01261532">
    <property type="protein sequence ID" value="JAD36363.1"/>
    <property type="molecule type" value="Transcribed_RNA"/>
</dbReference>
<sequence length="9" mass="1018">MPSCSRQPL</sequence>
<organism evidence="1">
    <name type="scientific">Arundo donax</name>
    <name type="common">Giant reed</name>
    <name type="synonym">Donax arundinaceus</name>
    <dbReference type="NCBI Taxonomy" id="35708"/>
    <lineage>
        <taxon>Eukaryota</taxon>
        <taxon>Viridiplantae</taxon>
        <taxon>Streptophyta</taxon>
        <taxon>Embryophyta</taxon>
        <taxon>Tracheophyta</taxon>
        <taxon>Spermatophyta</taxon>
        <taxon>Magnoliopsida</taxon>
        <taxon>Liliopsida</taxon>
        <taxon>Poales</taxon>
        <taxon>Poaceae</taxon>
        <taxon>PACMAD clade</taxon>
        <taxon>Arundinoideae</taxon>
        <taxon>Arundineae</taxon>
        <taxon>Arundo</taxon>
    </lineage>
</organism>
<reference evidence="1" key="1">
    <citation type="submission" date="2014-09" db="EMBL/GenBank/DDBJ databases">
        <authorList>
            <person name="Magalhaes I.L.F."/>
            <person name="Oliveira U."/>
            <person name="Santos F.R."/>
            <person name="Vidigal T.H.D.A."/>
            <person name="Brescovit A.D."/>
            <person name="Santos A.J."/>
        </authorList>
    </citation>
    <scope>NUCLEOTIDE SEQUENCE</scope>
    <source>
        <tissue evidence="1">Shoot tissue taken approximately 20 cm above the soil surface</tissue>
    </source>
</reference>
<reference evidence="1" key="2">
    <citation type="journal article" date="2015" name="Data Brief">
        <title>Shoot transcriptome of the giant reed, Arundo donax.</title>
        <authorList>
            <person name="Barrero R.A."/>
            <person name="Guerrero F.D."/>
            <person name="Moolhuijzen P."/>
            <person name="Goolsby J.A."/>
            <person name="Tidwell J."/>
            <person name="Bellgard S.E."/>
            <person name="Bellgard M.I."/>
        </authorList>
    </citation>
    <scope>NUCLEOTIDE SEQUENCE</scope>
    <source>
        <tissue evidence="1">Shoot tissue taken approximately 20 cm above the soil surface</tissue>
    </source>
</reference>
<protein>
    <submittedName>
        <fullName evidence="1">Uncharacterized protein</fullName>
    </submittedName>
</protein>
<accession>A0A0A8ZFA4</accession>
<name>A0A0A8ZFA4_ARUDO</name>
<proteinExistence type="predicted"/>